<dbReference type="EMBL" id="CP015164">
    <property type="protein sequence ID" value="AOW47168.1"/>
    <property type="molecule type" value="Genomic_DNA"/>
</dbReference>
<reference evidence="2" key="1">
    <citation type="submission" date="2016-04" db="EMBL/GenBank/DDBJ databases">
        <authorList>
            <person name="Jeon C.O."/>
            <person name="Cho G.Y."/>
            <person name="Jeong H.I."/>
            <person name="Kim K.H."/>
        </authorList>
    </citation>
    <scope>NUCLEOTIDE SEQUENCE [LARGE SCALE GENOMIC DNA]</scope>
    <source>
        <strain evidence="2">LMG 1590</strain>
    </source>
</reference>
<name>A0A1D8QXV7_9PROT</name>
<organism evidence="1 2">
    <name type="scientific">Acetobacter ascendens</name>
    <dbReference type="NCBI Taxonomy" id="481146"/>
    <lineage>
        <taxon>Bacteria</taxon>
        <taxon>Pseudomonadati</taxon>
        <taxon>Pseudomonadota</taxon>
        <taxon>Alphaproteobacteria</taxon>
        <taxon>Acetobacterales</taxon>
        <taxon>Acetobacteraceae</taxon>
        <taxon>Acetobacter</taxon>
    </lineage>
</organism>
<dbReference type="Proteomes" id="UP000175973">
    <property type="component" value="Chromosome"/>
</dbReference>
<keyword evidence="2" id="KW-1185">Reference proteome</keyword>
<accession>A0A1D8QXV7</accession>
<sequence>MDFDIFAPSGLSIKNNFDVAGLQLADIVASSIYKSLPQKIQSNPCSAFIDELLPRCAERNGMREEFGITFWPQNWRHTLSPEKSNALKGLLK</sequence>
<evidence type="ECO:0000313" key="2">
    <source>
        <dbReference type="Proteomes" id="UP000175973"/>
    </source>
</evidence>
<evidence type="ECO:0000313" key="1">
    <source>
        <dbReference type="EMBL" id="AOW47168.1"/>
    </source>
</evidence>
<protein>
    <submittedName>
        <fullName evidence="1">Uncharacterized protein</fullName>
    </submittedName>
</protein>
<dbReference type="AlphaFoldDB" id="A0A1D8QXV7"/>
<dbReference type="KEGG" id="aasc:A4S02_10750"/>
<gene>
    <name evidence="1" type="ORF">A4S02_10750</name>
</gene>
<proteinExistence type="predicted"/>